<feature type="non-terminal residue" evidence="1">
    <location>
        <position position="89"/>
    </location>
</feature>
<evidence type="ECO:0000313" key="1">
    <source>
        <dbReference type="EMBL" id="GAI09243.1"/>
    </source>
</evidence>
<dbReference type="EMBL" id="BARV01010199">
    <property type="protein sequence ID" value="GAI09243.1"/>
    <property type="molecule type" value="Genomic_DNA"/>
</dbReference>
<proteinExistence type="predicted"/>
<protein>
    <submittedName>
        <fullName evidence="1">Uncharacterized protein</fullName>
    </submittedName>
</protein>
<accession>X1KRC3</accession>
<sequence>MIFDEFSQINPALFFDVIYRIRSKMPDGFALLGDPLQLPVVTSQPRLETNIGTYILSLKNITSIPLKVQHRMHEDICSAINSMRNALGG</sequence>
<dbReference type="InterPro" id="IPR027417">
    <property type="entry name" value="P-loop_NTPase"/>
</dbReference>
<dbReference type="SUPFAM" id="SSF52540">
    <property type="entry name" value="P-loop containing nucleoside triphosphate hydrolases"/>
    <property type="match status" value="1"/>
</dbReference>
<reference evidence="1" key="1">
    <citation type="journal article" date="2014" name="Front. Microbiol.">
        <title>High frequency of phylogenetically diverse reductive dehalogenase-homologous genes in deep subseafloor sedimentary metagenomes.</title>
        <authorList>
            <person name="Kawai M."/>
            <person name="Futagami T."/>
            <person name="Toyoda A."/>
            <person name="Takaki Y."/>
            <person name="Nishi S."/>
            <person name="Hori S."/>
            <person name="Arai W."/>
            <person name="Tsubouchi T."/>
            <person name="Morono Y."/>
            <person name="Uchiyama I."/>
            <person name="Ito T."/>
            <person name="Fujiyama A."/>
            <person name="Inagaki F."/>
            <person name="Takami H."/>
        </authorList>
    </citation>
    <scope>NUCLEOTIDE SEQUENCE</scope>
    <source>
        <strain evidence="1">Expedition CK06-06</strain>
    </source>
</reference>
<comment type="caution">
    <text evidence="1">The sequence shown here is derived from an EMBL/GenBank/DDBJ whole genome shotgun (WGS) entry which is preliminary data.</text>
</comment>
<dbReference type="Gene3D" id="3.40.50.300">
    <property type="entry name" value="P-loop containing nucleotide triphosphate hydrolases"/>
    <property type="match status" value="1"/>
</dbReference>
<name>X1KRC3_9ZZZZ</name>
<organism evidence="1">
    <name type="scientific">marine sediment metagenome</name>
    <dbReference type="NCBI Taxonomy" id="412755"/>
    <lineage>
        <taxon>unclassified sequences</taxon>
        <taxon>metagenomes</taxon>
        <taxon>ecological metagenomes</taxon>
    </lineage>
</organism>
<dbReference type="AlphaFoldDB" id="X1KRC3"/>
<gene>
    <name evidence="1" type="ORF">S06H3_19827</name>
</gene>